<proteinExistence type="predicted"/>
<dbReference type="Gene3D" id="3.90.1750.20">
    <property type="entry name" value="Putative Large Serine Recombinase, Chain B, Domain 2"/>
    <property type="match status" value="1"/>
</dbReference>
<organism evidence="3 4">
    <name type="scientific">Streptomyces synnematoformans</name>
    <dbReference type="NCBI Taxonomy" id="415721"/>
    <lineage>
        <taxon>Bacteria</taxon>
        <taxon>Bacillati</taxon>
        <taxon>Actinomycetota</taxon>
        <taxon>Actinomycetes</taxon>
        <taxon>Kitasatosporales</taxon>
        <taxon>Streptomycetaceae</taxon>
        <taxon>Streptomyces</taxon>
    </lineage>
</organism>
<sequence>MSVGGRPGPQLAPQRRPLDADLGRRDPGQPPYTGRQVWNRQRTDQELIDPANTALGHRGIARWNPPQDWIISRQQAHPALVGEDDFVAVQGTRARTTAPGRTYLLAGLLHCGVCGRRMDSCWPHDRPAYRCRSSATGPGTGAGRTPNTYVREDRILARLPALLLRLTEGRASGSRSGSRPAAGRERDADLRLGGPDPDRRHPDKRKDPHRLTSAPLHHQGRVKNRKPVPHSR</sequence>
<feature type="compositionally biased region" description="Basic and acidic residues" evidence="1">
    <location>
        <begin position="182"/>
        <end position="210"/>
    </location>
</feature>
<protein>
    <recommendedName>
        <fullName evidence="2">Recombinase zinc beta ribbon domain-containing protein</fullName>
    </recommendedName>
</protein>
<evidence type="ECO:0000259" key="2">
    <source>
        <dbReference type="Pfam" id="PF13408"/>
    </source>
</evidence>
<keyword evidence="4" id="KW-1185">Reference proteome</keyword>
<feature type="region of interest" description="Disordered" evidence="1">
    <location>
        <begin position="1"/>
        <end position="35"/>
    </location>
</feature>
<feature type="region of interest" description="Disordered" evidence="1">
    <location>
        <begin position="170"/>
        <end position="232"/>
    </location>
</feature>
<name>A0ABN2X9H7_9ACTN</name>
<feature type="compositionally biased region" description="Basic residues" evidence="1">
    <location>
        <begin position="218"/>
        <end position="232"/>
    </location>
</feature>
<accession>A0ABN2X9H7</accession>
<feature type="compositionally biased region" description="Low complexity" evidence="1">
    <location>
        <begin position="170"/>
        <end position="181"/>
    </location>
</feature>
<feature type="domain" description="Recombinase zinc beta ribbon" evidence="2">
    <location>
        <begin position="104"/>
        <end position="156"/>
    </location>
</feature>
<gene>
    <name evidence="3" type="ORF">GCM10009802_01410</name>
</gene>
<dbReference type="Pfam" id="PF13408">
    <property type="entry name" value="Zn_ribbon_recom"/>
    <property type="match status" value="1"/>
</dbReference>
<feature type="region of interest" description="Disordered" evidence="1">
    <location>
        <begin position="129"/>
        <end position="149"/>
    </location>
</feature>
<dbReference type="Proteomes" id="UP001500443">
    <property type="component" value="Unassembled WGS sequence"/>
</dbReference>
<dbReference type="InterPro" id="IPR038109">
    <property type="entry name" value="DNA_bind_recomb_sf"/>
</dbReference>
<dbReference type="InterPro" id="IPR025827">
    <property type="entry name" value="Zn_ribbon_recom_dom"/>
</dbReference>
<evidence type="ECO:0000313" key="4">
    <source>
        <dbReference type="Proteomes" id="UP001500443"/>
    </source>
</evidence>
<comment type="caution">
    <text evidence="3">The sequence shown here is derived from an EMBL/GenBank/DDBJ whole genome shotgun (WGS) entry which is preliminary data.</text>
</comment>
<evidence type="ECO:0000256" key="1">
    <source>
        <dbReference type="SAM" id="MobiDB-lite"/>
    </source>
</evidence>
<feature type="compositionally biased region" description="Basic and acidic residues" evidence="1">
    <location>
        <begin position="16"/>
        <end position="27"/>
    </location>
</feature>
<evidence type="ECO:0000313" key="3">
    <source>
        <dbReference type="EMBL" id="GAA2106825.1"/>
    </source>
</evidence>
<reference evidence="3 4" key="1">
    <citation type="journal article" date="2019" name="Int. J. Syst. Evol. Microbiol.">
        <title>The Global Catalogue of Microorganisms (GCM) 10K type strain sequencing project: providing services to taxonomists for standard genome sequencing and annotation.</title>
        <authorList>
            <consortium name="The Broad Institute Genomics Platform"/>
            <consortium name="The Broad Institute Genome Sequencing Center for Infectious Disease"/>
            <person name="Wu L."/>
            <person name="Ma J."/>
        </authorList>
    </citation>
    <scope>NUCLEOTIDE SEQUENCE [LARGE SCALE GENOMIC DNA]</scope>
    <source>
        <strain evidence="3 4">JCM 15481</strain>
    </source>
</reference>
<dbReference type="EMBL" id="BAAAPF010000002">
    <property type="protein sequence ID" value="GAA2106825.1"/>
    <property type="molecule type" value="Genomic_DNA"/>
</dbReference>